<sequence length="71" mass="7937">MRPSCYERQAGDDPSRYSLYIEGLLLLDYLMGGTPGNSSMSIEKTSNCSRSSYGAEHCGFSPTRTYRRLAM</sequence>
<name>H6QTL0_PUCGT</name>
<organism evidence="1 2">
    <name type="scientific">Puccinia graminis f. sp. tritici (strain CRL 75-36-700-3 / race SCCL)</name>
    <name type="common">Black stem rust fungus</name>
    <dbReference type="NCBI Taxonomy" id="418459"/>
    <lineage>
        <taxon>Eukaryota</taxon>
        <taxon>Fungi</taxon>
        <taxon>Dikarya</taxon>
        <taxon>Basidiomycota</taxon>
        <taxon>Pucciniomycotina</taxon>
        <taxon>Pucciniomycetes</taxon>
        <taxon>Pucciniales</taxon>
        <taxon>Pucciniaceae</taxon>
        <taxon>Puccinia</taxon>
    </lineage>
</organism>
<evidence type="ECO:0000313" key="2">
    <source>
        <dbReference type="Proteomes" id="UP000008783"/>
    </source>
</evidence>
<evidence type="ECO:0000313" key="1">
    <source>
        <dbReference type="EMBL" id="EHS64225.1"/>
    </source>
</evidence>
<dbReference type="Proteomes" id="UP000008783">
    <property type="component" value="Unassembled WGS sequence"/>
</dbReference>
<dbReference type="KEGG" id="pgr:PGTG_22121"/>
<gene>
    <name evidence="1" type="ORF">PGTG_22121</name>
</gene>
<reference evidence="2" key="1">
    <citation type="journal article" date="2011" name="Proc. Natl. Acad. Sci. U.S.A.">
        <title>Obligate biotrophy features unraveled by the genomic analysis of rust fungi.</title>
        <authorList>
            <person name="Duplessis S."/>
            <person name="Cuomo C.A."/>
            <person name="Lin Y.-C."/>
            <person name="Aerts A."/>
            <person name="Tisserant E."/>
            <person name="Veneault-Fourrey C."/>
            <person name="Joly D.L."/>
            <person name="Hacquard S."/>
            <person name="Amselem J."/>
            <person name="Cantarel B.L."/>
            <person name="Chiu R."/>
            <person name="Coutinho P.M."/>
            <person name="Feau N."/>
            <person name="Field M."/>
            <person name="Frey P."/>
            <person name="Gelhaye E."/>
            <person name="Goldberg J."/>
            <person name="Grabherr M.G."/>
            <person name="Kodira C.D."/>
            <person name="Kohler A."/>
            <person name="Kuees U."/>
            <person name="Lindquist E.A."/>
            <person name="Lucas S.M."/>
            <person name="Mago R."/>
            <person name="Mauceli E."/>
            <person name="Morin E."/>
            <person name="Murat C."/>
            <person name="Pangilinan J.L."/>
            <person name="Park R."/>
            <person name="Pearson M."/>
            <person name="Quesneville H."/>
            <person name="Rouhier N."/>
            <person name="Sakthikumar S."/>
            <person name="Salamov A.A."/>
            <person name="Schmutz J."/>
            <person name="Selles B."/>
            <person name="Shapiro H."/>
            <person name="Tanguay P."/>
            <person name="Tuskan G.A."/>
            <person name="Henrissat B."/>
            <person name="Van de Peer Y."/>
            <person name="Rouze P."/>
            <person name="Ellis J.G."/>
            <person name="Dodds P.N."/>
            <person name="Schein J.E."/>
            <person name="Zhong S."/>
            <person name="Hamelin R.C."/>
            <person name="Grigoriev I.V."/>
            <person name="Szabo L.J."/>
            <person name="Martin F."/>
        </authorList>
    </citation>
    <scope>NUCLEOTIDE SEQUENCE [LARGE SCALE GENOMIC DNA]</scope>
    <source>
        <strain evidence="2">CRL 75-36-700-3 / race SCCL</strain>
    </source>
</reference>
<dbReference type="RefSeq" id="XP_003889155.1">
    <property type="nucleotide sequence ID" value="XM_003889106.1"/>
</dbReference>
<keyword evidence="2" id="KW-1185">Reference proteome</keyword>
<dbReference type="InParanoid" id="H6QTL0"/>
<dbReference type="GeneID" id="13541275"/>
<dbReference type="VEuPathDB" id="FungiDB:PGTG_22121"/>
<proteinExistence type="predicted"/>
<dbReference type="HOGENOM" id="CLU_2741271_0_0_1"/>
<protein>
    <submittedName>
        <fullName evidence="1">Uncharacterized protein</fullName>
    </submittedName>
</protein>
<dbReference type="AlphaFoldDB" id="H6QTL0"/>
<dbReference type="EMBL" id="DS178316">
    <property type="protein sequence ID" value="EHS64225.1"/>
    <property type="molecule type" value="Genomic_DNA"/>
</dbReference>
<accession>H6QTL0</accession>